<dbReference type="EMBL" id="KZ451930">
    <property type="protein sequence ID" value="PKA61386.1"/>
    <property type="molecule type" value="Genomic_DNA"/>
</dbReference>
<reference evidence="2 3" key="1">
    <citation type="journal article" date="2017" name="Nature">
        <title>The Apostasia genome and the evolution of orchids.</title>
        <authorList>
            <person name="Zhang G.Q."/>
            <person name="Liu K.W."/>
            <person name="Li Z."/>
            <person name="Lohaus R."/>
            <person name="Hsiao Y.Y."/>
            <person name="Niu S.C."/>
            <person name="Wang J.Y."/>
            <person name="Lin Y.C."/>
            <person name="Xu Q."/>
            <person name="Chen L.J."/>
            <person name="Yoshida K."/>
            <person name="Fujiwara S."/>
            <person name="Wang Z.W."/>
            <person name="Zhang Y.Q."/>
            <person name="Mitsuda N."/>
            <person name="Wang M."/>
            <person name="Liu G.H."/>
            <person name="Pecoraro L."/>
            <person name="Huang H.X."/>
            <person name="Xiao X.J."/>
            <person name="Lin M."/>
            <person name="Wu X.Y."/>
            <person name="Wu W.L."/>
            <person name="Chen Y.Y."/>
            <person name="Chang S.B."/>
            <person name="Sakamoto S."/>
            <person name="Ohme-Takagi M."/>
            <person name="Yagi M."/>
            <person name="Zeng S.J."/>
            <person name="Shen C.Y."/>
            <person name="Yeh C.M."/>
            <person name="Luo Y.B."/>
            <person name="Tsai W.C."/>
            <person name="Van de Peer Y."/>
            <person name="Liu Z.J."/>
        </authorList>
    </citation>
    <scope>NUCLEOTIDE SEQUENCE [LARGE SCALE GENOMIC DNA]</scope>
    <source>
        <strain evidence="3">cv. Shenzhen</strain>
        <tissue evidence="2">Stem</tissue>
    </source>
</reference>
<evidence type="ECO:0000313" key="2">
    <source>
        <dbReference type="EMBL" id="PKA61386.1"/>
    </source>
</evidence>
<dbReference type="OrthoDB" id="1890867at2759"/>
<proteinExistence type="predicted"/>
<evidence type="ECO:0000313" key="3">
    <source>
        <dbReference type="Proteomes" id="UP000236161"/>
    </source>
</evidence>
<keyword evidence="3" id="KW-1185">Reference proteome</keyword>
<evidence type="ECO:0000256" key="1">
    <source>
        <dbReference type="SAM" id="MobiDB-lite"/>
    </source>
</evidence>
<gene>
    <name evidence="2" type="ORF">AXF42_Ash014302</name>
</gene>
<sequence length="125" mass="14321">MNHFLVNQTGDEISDNGKQRPFGKRPFPETGLDTNIIELQQGNHFPLDFNVGTTTDKFKHIPHIDMMGTKGLHGSANPDIGFKVFMDQTKELQSDMHKLRSPTKTILQRTSDDVWERGAMRRRVE</sequence>
<name>A0A2I0B0R5_9ASPA</name>
<protein>
    <submittedName>
        <fullName evidence="2">Uncharacterized protein</fullName>
    </submittedName>
</protein>
<accession>A0A2I0B0R5</accession>
<dbReference type="Proteomes" id="UP000236161">
    <property type="component" value="Unassembled WGS sequence"/>
</dbReference>
<feature type="region of interest" description="Disordered" evidence="1">
    <location>
        <begin position="1"/>
        <end position="30"/>
    </location>
</feature>
<organism evidence="2 3">
    <name type="scientific">Apostasia shenzhenica</name>
    <dbReference type="NCBI Taxonomy" id="1088818"/>
    <lineage>
        <taxon>Eukaryota</taxon>
        <taxon>Viridiplantae</taxon>
        <taxon>Streptophyta</taxon>
        <taxon>Embryophyta</taxon>
        <taxon>Tracheophyta</taxon>
        <taxon>Spermatophyta</taxon>
        <taxon>Magnoliopsida</taxon>
        <taxon>Liliopsida</taxon>
        <taxon>Asparagales</taxon>
        <taxon>Orchidaceae</taxon>
        <taxon>Apostasioideae</taxon>
        <taxon>Apostasia</taxon>
    </lineage>
</organism>
<dbReference type="AlphaFoldDB" id="A0A2I0B0R5"/>
<feature type="compositionally biased region" description="Polar residues" evidence="1">
    <location>
        <begin position="1"/>
        <end position="11"/>
    </location>
</feature>